<reference evidence="1 2" key="1">
    <citation type="submission" date="2013-08" db="EMBL/GenBank/DDBJ databases">
        <authorList>
            <consortium name="DOE Joint Genome Institute"/>
            <person name="Eisen J."/>
            <person name="Huntemann M."/>
            <person name="Han J."/>
            <person name="Chen A."/>
            <person name="Kyrpides N."/>
            <person name="Mavromatis K."/>
            <person name="Markowitz V."/>
            <person name="Palaniappan K."/>
            <person name="Ivanova N."/>
            <person name="Schaumberg A."/>
            <person name="Pati A."/>
            <person name="Liolios K."/>
            <person name="Nordberg H.P."/>
            <person name="Cantor M.N."/>
            <person name="Hua S.X."/>
            <person name="Woyke T."/>
        </authorList>
    </citation>
    <scope>NUCLEOTIDE SEQUENCE [LARGE SCALE GENOMIC DNA]</scope>
    <source>
        <strain evidence="1 2">DSM 2278</strain>
    </source>
</reference>
<keyword evidence="2" id="KW-1185">Reference proteome</keyword>
<dbReference type="EMBL" id="AZAJ01000001">
    <property type="protein sequence ID" value="ETA69399.1"/>
    <property type="molecule type" value="Genomic_DNA"/>
</dbReference>
<evidence type="ECO:0000313" key="2">
    <source>
        <dbReference type="Proteomes" id="UP000019483"/>
    </source>
</evidence>
<proteinExistence type="predicted"/>
<dbReference type="STRING" id="1090322.MettiDRAFT_2898"/>
<accession>W9DRI8</accession>
<gene>
    <name evidence="1" type="ORF">MettiDRAFT_2898</name>
</gene>
<name>W9DRI8_METTI</name>
<protein>
    <submittedName>
        <fullName evidence="1">Uncharacterized protein</fullName>
    </submittedName>
</protein>
<evidence type="ECO:0000313" key="1">
    <source>
        <dbReference type="EMBL" id="ETA69399.1"/>
    </source>
</evidence>
<dbReference type="OrthoDB" id="382538at2157"/>
<sequence length="293" mass="34244">MNSTKNSIDFKTDIINYLSGYRVVKKGEIIKEFLSRYPRGYSKRTIERRLKDFEKDGIIEIIDAKQVKKYGVNESDHRVKYIILKEHAEIKKHIDSVFEFFDCGDSEDKMAALAEMKTYNDCYVLNALQLDILAKNLTENDIELSSQIFLTIFNHIFYKKIQPSDTNAFIKKLRLILKSIPSQPHTALRKNIILLLSMYNDKTVVEQLIKDATSMDNISDVKEIYDIVYAARIIEESRTELFNLERELKKKGKEKNAEIISQIRQQAKRNIISLNVSKEVLFNWVELKNGDFK</sequence>
<dbReference type="AlphaFoldDB" id="W9DRI8"/>
<dbReference type="RefSeq" id="WP_023846531.1">
    <property type="nucleotide sequence ID" value="NZ_AZAJ01000001.1"/>
</dbReference>
<organism evidence="1 2">
    <name type="scientific">Methanolobus tindarius DSM 2278</name>
    <dbReference type="NCBI Taxonomy" id="1090322"/>
    <lineage>
        <taxon>Archaea</taxon>
        <taxon>Methanobacteriati</taxon>
        <taxon>Methanobacteriota</taxon>
        <taxon>Stenosarchaea group</taxon>
        <taxon>Methanomicrobia</taxon>
        <taxon>Methanosarcinales</taxon>
        <taxon>Methanosarcinaceae</taxon>
        <taxon>Methanolobus</taxon>
    </lineage>
</organism>
<dbReference type="Proteomes" id="UP000019483">
    <property type="component" value="Unassembled WGS sequence"/>
</dbReference>
<comment type="caution">
    <text evidence="1">The sequence shown here is derived from an EMBL/GenBank/DDBJ whole genome shotgun (WGS) entry which is preliminary data.</text>
</comment>